<dbReference type="Proteomes" id="UP001139522">
    <property type="component" value="Unassembled WGS sequence"/>
</dbReference>
<dbReference type="GO" id="GO:0016787">
    <property type="term" value="F:hydrolase activity"/>
    <property type="evidence" value="ECO:0007669"/>
    <property type="project" value="UniProtKB-KW"/>
</dbReference>
<dbReference type="RefSeq" id="WP_255895960.1">
    <property type="nucleotide sequence ID" value="NZ_JAMZEG020000002.1"/>
</dbReference>
<keyword evidence="5" id="KW-1185">Reference proteome</keyword>
<organism evidence="4 5">
    <name type="scientific">Marinomonas maritima</name>
    <dbReference type="NCBI Taxonomy" id="2940935"/>
    <lineage>
        <taxon>Bacteria</taxon>
        <taxon>Pseudomonadati</taxon>
        <taxon>Pseudomonadota</taxon>
        <taxon>Gammaproteobacteria</taxon>
        <taxon>Oceanospirillales</taxon>
        <taxon>Oceanospirillaceae</taxon>
        <taxon>Marinomonas</taxon>
    </lineage>
</organism>
<keyword evidence="1" id="KW-0479">Metal-binding</keyword>
<keyword evidence="3" id="KW-0460">Magnesium</keyword>
<dbReference type="EMBL" id="JAMZEG020000002">
    <property type="protein sequence ID" value="MDE8603479.1"/>
    <property type="molecule type" value="Genomic_DNA"/>
</dbReference>
<dbReference type="Gene3D" id="1.20.1440.100">
    <property type="entry name" value="SG protein - dephosphorylation function"/>
    <property type="match status" value="1"/>
</dbReference>
<evidence type="ECO:0000313" key="4">
    <source>
        <dbReference type="EMBL" id="MDE8603479.1"/>
    </source>
</evidence>
<evidence type="ECO:0000256" key="3">
    <source>
        <dbReference type="ARBA" id="ARBA00022842"/>
    </source>
</evidence>
<dbReference type="PANTHER" id="PTHR43344">
    <property type="entry name" value="PHOSPHOSERINE PHOSPHATASE"/>
    <property type="match status" value="1"/>
</dbReference>
<evidence type="ECO:0000313" key="5">
    <source>
        <dbReference type="Proteomes" id="UP001139522"/>
    </source>
</evidence>
<reference evidence="4" key="1">
    <citation type="submission" date="2023-01" db="EMBL/GenBank/DDBJ databases">
        <title>Psychroserpens sp. MSW6 and Marinomonas sp. RSW2, isolated from seawater.</title>
        <authorList>
            <person name="Kristyanto S."/>
            <person name="Jung J."/>
            <person name="Kim J.M."/>
            <person name="Jeon C.O."/>
        </authorList>
    </citation>
    <scope>NUCLEOTIDE SEQUENCE</scope>
    <source>
        <strain evidence="4">RSW2</strain>
    </source>
</reference>
<comment type="caution">
    <text evidence="4">The sequence shown here is derived from an EMBL/GenBank/DDBJ whole genome shotgun (WGS) entry which is preliminary data.</text>
</comment>
<name>A0ABT5WGF2_9GAMM</name>
<accession>A0ABT5WGF2</accession>
<proteinExistence type="predicted"/>
<dbReference type="Gene3D" id="3.40.50.1000">
    <property type="entry name" value="HAD superfamily/HAD-like"/>
    <property type="match status" value="1"/>
</dbReference>
<dbReference type="InterPro" id="IPR036412">
    <property type="entry name" value="HAD-like_sf"/>
</dbReference>
<dbReference type="SUPFAM" id="SSF56784">
    <property type="entry name" value="HAD-like"/>
    <property type="match status" value="1"/>
</dbReference>
<dbReference type="Pfam" id="PF12710">
    <property type="entry name" value="HAD"/>
    <property type="match status" value="1"/>
</dbReference>
<gene>
    <name evidence="4" type="ORF">M3I01_011210</name>
</gene>
<evidence type="ECO:0000256" key="1">
    <source>
        <dbReference type="ARBA" id="ARBA00022723"/>
    </source>
</evidence>
<dbReference type="NCBIfam" id="TIGR01488">
    <property type="entry name" value="HAD-SF-IB"/>
    <property type="match status" value="1"/>
</dbReference>
<dbReference type="InterPro" id="IPR023214">
    <property type="entry name" value="HAD_sf"/>
</dbReference>
<keyword evidence="2 4" id="KW-0378">Hydrolase</keyword>
<dbReference type="InterPro" id="IPR006385">
    <property type="entry name" value="HAD_hydro_SerB1"/>
</dbReference>
<dbReference type="PANTHER" id="PTHR43344:SF13">
    <property type="entry name" value="PHOSPHATASE RV3661-RELATED"/>
    <property type="match status" value="1"/>
</dbReference>
<dbReference type="InterPro" id="IPR050582">
    <property type="entry name" value="HAD-like_SerB"/>
</dbReference>
<dbReference type="NCBIfam" id="TIGR01490">
    <property type="entry name" value="HAD-SF-IB-hyp1"/>
    <property type="match status" value="1"/>
</dbReference>
<protein>
    <submittedName>
        <fullName evidence="4">HAD family hydrolase</fullName>
    </submittedName>
</protein>
<evidence type="ECO:0000256" key="2">
    <source>
        <dbReference type="ARBA" id="ARBA00022801"/>
    </source>
</evidence>
<sequence>MTQNYIVFSDVDETIIKFKSMLKFMDFFLFESDYTVHEDAQPKKEEYLEIKRLVKDPNQKREVLNKRFYEMFEGIKQTDLQKSAKAWLERILEQGNLFVEGTVKEHKAHKENGAELVLVSGSFKDILAPIVEYTNADYLLCSDLEVVDGKYTGNLLQQVIGEGKWQVISQHIEGKDINLSECYAYGDHESDLCFMEKVGNPVVVGHSESMKKLAKDRKWKFIPA</sequence>